<dbReference type="AlphaFoldDB" id="A0A7W7KDA6"/>
<dbReference type="SUPFAM" id="SSF51905">
    <property type="entry name" value="FAD/NAD(P)-binding domain"/>
    <property type="match status" value="1"/>
</dbReference>
<comment type="caution">
    <text evidence="3">The sequence shown here is derived from an EMBL/GenBank/DDBJ whole genome shotgun (WGS) entry which is preliminary data.</text>
</comment>
<evidence type="ECO:0000259" key="2">
    <source>
        <dbReference type="Pfam" id="PF01494"/>
    </source>
</evidence>
<dbReference type="NCBIfam" id="NF004829">
    <property type="entry name" value="PRK06183.1-3"/>
    <property type="match status" value="1"/>
</dbReference>
<dbReference type="GO" id="GO:0019622">
    <property type="term" value="P:3-(3-hydroxy)phenylpropionate catabolic process"/>
    <property type="evidence" value="ECO:0007669"/>
    <property type="project" value="TreeGrafter"/>
</dbReference>
<accession>A0A7W7KDA6</accession>
<dbReference type="InterPro" id="IPR050631">
    <property type="entry name" value="PheA/TfdB_FAD_monoxygenase"/>
</dbReference>
<dbReference type="PRINTS" id="PR00420">
    <property type="entry name" value="RNGMNOXGNASE"/>
</dbReference>
<keyword evidence="4" id="KW-1185">Reference proteome</keyword>
<dbReference type="GO" id="GO:0008688">
    <property type="term" value="F:3-(3-hydroxyphenyl)propionate hydroxylase activity"/>
    <property type="evidence" value="ECO:0007669"/>
    <property type="project" value="UniProtKB-EC"/>
</dbReference>
<dbReference type="Pfam" id="PF01494">
    <property type="entry name" value="FAD_binding_3"/>
    <property type="match status" value="1"/>
</dbReference>
<evidence type="ECO:0000313" key="4">
    <source>
        <dbReference type="Proteomes" id="UP000555448"/>
    </source>
</evidence>
<organism evidence="3 4">
    <name type="scientific">Novosphingobium chloroacetimidivorans</name>
    <dbReference type="NCBI Taxonomy" id="1428314"/>
    <lineage>
        <taxon>Bacteria</taxon>
        <taxon>Pseudomonadati</taxon>
        <taxon>Pseudomonadota</taxon>
        <taxon>Alphaproteobacteria</taxon>
        <taxon>Sphingomonadales</taxon>
        <taxon>Sphingomonadaceae</taxon>
        <taxon>Novosphingobium</taxon>
    </lineage>
</organism>
<keyword evidence="1 3" id="KW-0560">Oxidoreductase</keyword>
<dbReference type="RefSeq" id="WP_184248827.1">
    <property type="nucleotide sequence ID" value="NZ_JACHLR010000019.1"/>
</dbReference>
<dbReference type="PANTHER" id="PTHR43476">
    <property type="entry name" value="3-(3-HYDROXY-PHENYL)PROPIONATE/3-HYDROXYCINNAMIC ACID HYDROXYLASE"/>
    <property type="match status" value="1"/>
</dbReference>
<proteinExistence type="predicted"/>
<protein>
    <submittedName>
        <fullName evidence="3">3-(3-hydroxy-phenyl)propionate hydroxylase</fullName>
        <ecNumber evidence="3">1.14.13.127</ecNumber>
    </submittedName>
</protein>
<dbReference type="Gene3D" id="3.30.9.10">
    <property type="entry name" value="D-Amino Acid Oxidase, subunit A, domain 2"/>
    <property type="match status" value="1"/>
</dbReference>
<dbReference type="EC" id="1.14.13.127" evidence="3"/>
<dbReference type="EMBL" id="JACHLR010000019">
    <property type="protein sequence ID" value="MBB4860296.1"/>
    <property type="molecule type" value="Genomic_DNA"/>
</dbReference>
<name>A0A7W7KDA6_9SPHN</name>
<reference evidence="3 4" key="1">
    <citation type="submission" date="2020-08" db="EMBL/GenBank/DDBJ databases">
        <title>Functional genomics of gut bacteria from endangered species of beetles.</title>
        <authorList>
            <person name="Carlos-Shanley C."/>
        </authorList>
    </citation>
    <scope>NUCLEOTIDE SEQUENCE [LARGE SCALE GENOMIC DNA]</scope>
    <source>
        <strain evidence="3 4">S00245</strain>
    </source>
</reference>
<dbReference type="GO" id="GO:0071949">
    <property type="term" value="F:FAD binding"/>
    <property type="evidence" value="ECO:0007669"/>
    <property type="project" value="InterPro"/>
</dbReference>
<dbReference type="InterPro" id="IPR036188">
    <property type="entry name" value="FAD/NAD-bd_sf"/>
</dbReference>
<dbReference type="PANTHER" id="PTHR43476:SF3">
    <property type="entry name" value="FAD-BINDING MONOOXYGENASE"/>
    <property type="match status" value="1"/>
</dbReference>
<sequence>MQNFDVVIVGYGPTGEVLAAVLGKAGHRVAVIERWPSLFGLPRLTHIDDEGARIVQSVGDVDHALRDADPINGYTFYNGDNEVLVRIGSSSMSTCGFVRDISIYQPDIDAEIDKTVRSCPNVTRFMGYEAVGLEQDDEGATVQIIRRDEAGDGPSNLVLRGRYLVGCDGSRSFIRDAVGIGRKDYGFNESWCTIDVEKLRPLPAKFDATVQYCDPARGHMHMAIGTRRTRFELALLPGEEPEQFLTGEFAWKWIGERYGVGPSDVKIIRHIVYTFEARIAENWRHGRVFLGGDAAHTMPPYLGQGACSGMRDGLNLGWKLDLVLRGEADERLLDTYEVERKPHVTTITLNAIMLGEIANEHDPVKARARDEMLRNTPPEQPQTPDLLDGLLAEQRTPLAGKLWPQAEVTYRGASGRFDTVIGNGFVLMSTSALGAVLGPERLRRLAAIGCHLVALDDPEFEDHDGVYGAYFEKNGLAALLARPDFYLFGTVGELGAAAQLVDDLIAGLEGRVQAHSQNAEVA</sequence>
<feature type="domain" description="FAD-binding" evidence="2">
    <location>
        <begin position="4"/>
        <end position="348"/>
    </location>
</feature>
<evidence type="ECO:0000313" key="3">
    <source>
        <dbReference type="EMBL" id="MBB4860296.1"/>
    </source>
</evidence>
<dbReference type="Gene3D" id="3.50.50.60">
    <property type="entry name" value="FAD/NAD(P)-binding domain"/>
    <property type="match status" value="1"/>
</dbReference>
<dbReference type="Proteomes" id="UP000555448">
    <property type="component" value="Unassembled WGS sequence"/>
</dbReference>
<evidence type="ECO:0000256" key="1">
    <source>
        <dbReference type="ARBA" id="ARBA00023002"/>
    </source>
</evidence>
<dbReference type="InterPro" id="IPR002938">
    <property type="entry name" value="FAD-bd"/>
</dbReference>
<gene>
    <name evidence="3" type="ORF">HNO88_003639</name>
</gene>